<dbReference type="GO" id="GO:0003729">
    <property type="term" value="F:mRNA binding"/>
    <property type="evidence" value="ECO:0007669"/>
    <property type="project" value="InterPro"/>
</dbReference>
<dbReference type="GO" id="GO:0000245">
    <property type="term" value="P:spliceosomal complex assembly"/>
    <property type="evidence" value="ECO:0007669"/>
    <property type="project" value="InterPro"/>
</dbReference>
<evidence type="ECO:0000313" key="3">
    <source>
        <dbReference type="Proteomes" id="UP000821866"/>
    </source>
</evidence>
<dbReference type="InterPro" id="IPR038737">
    <property type="entry name" value="SF3b_su1-like"/>
</dbReference>
<dbReference type="AlphaFoldDB" id="A0A9J6F6C7"/>
<keyword evidence="3" id="KW-1185">Reference proteome</keyword>
<dbReference type="Proteomes" id="UP000821866">
    <property type="component" value="Chromosome 1"/>
</dbReference>
<feature type="compositionally biased region" description="Polar residues" evidence="1">
    <location>
        <begin position="218"/>
        <end position="230"/>
    </location>
</feature>
<evidence type="ECO:0000313" key="2">
    <source>
        <dbReference type="EMBL" id="KAH8042378.1"/>
    </source>
</evidence>
<proteinExistence type="predicted"/>
<comment type="caution">
    <text evidence="2">The sequence shown here is derived from an EMBL/GenBank/DDBJ whole genome shotgun (WGS) entry which is preliminary data.</text>
</comment>
<feature type="region of interest" description="Disordered" evidence="1">
    <location>
        <begin position="218"/>
        <end position="321"/>
    </location>
</feature>
<reference evidence="2" key="2">
    <citation type="submission" date="2021-09" db="EMBL/GenBank/DDBJ databases">
        <authorList>
            <person name="Jia N."/>
            <person name="Wang J."/>
            <person name="Shi W."/>
            <person name="Du L."/>
            <person name="Sun Y."/>
            <person name="Zhan W."/>
            <person name="Jiang J."/>
            <person name="Wang Q."/>
            <person name="Zhang B."/>
            <person name="Ji P."/>
            <person name="Sakyi L.B."/>
            <person name="Cui X."/>
            <person name="Yuan T."/>
            <person name="Jiang B."/>
            <person name="Yang W."/>
            <person name="Lam T.T.-Y."/>
            <person name="Chang Q."/>
            <person name="Ding S."/>
            <person name="Wang X."/>
            <person name="Zhu J."/>
            <person name="Ruan X."/>
            <person name="Zhao L."/>
            <person name="Wei J."/>
            <person name="Que T."/>
            <person name="Du C."/>
            <person name="Cheng J."/>
            <person name="Dai P."/>
            <person name="Han X."/>
            <person name="Huang E."/>
            <person name="Gao Y."/>
            <person name="Liu J."/>
            <person name="Shao H."/>
            <person name="Ye R."/>
            <person name="Li L."/>
            <person name="Wei W."/>
            <person name="Wang X."/>
            <person name="Wang C."/>
            <person name="Huo Q."/>
            <person name="Li W."/>
            <person name="Guo W."/>
            <person name="Chen H."/>
            <person name="Chen S."/>
            <person name="Zhou L."/>
            <person name="Zhou L."/>
            <person name="Ni X."/>
            <person name="Tian J."/>
            <person name="Zhou Y."/>
            <person name="Sheng Y."/>
            <person name="Liu T."/>
            <person name="Pan Y."/>
            <person name="Xia L."/>
            <person name="Li J."/>
            <person name="Zhao F."/>
            <person name="Cao W."/>
        </authorList>
    </citation>
    <scope>NUCLEOTIDE SEQUENCE</scope>
    <source>
        <strain evidence="2">Rmic-2018</strain>
        <tissue evidence="2">Larvae</tissue>
    </source>
</reference>
<dbReference type="PANTHER" id="PTHR12097">
    <property type="entry name" value="SPLICING FACTOR 3B, SUBUNIT 1-RELATED"/>
    <property type="match status" value="1"/>
</dbReference>
<feature type="compositionally biased region" description="Basic and acidic residues" evidence="1">
    <location>
        <begin position="232"/>
        <end position="243"/>
    </location>
</feature>
<sequence length="321" mass="35087">MERPFASSKRPFLSVRRNSPTRFGMRSQWKNSVIVIMCGGPMPGGANGDQVPVAATAVNATELGWDIEAQIREIQARKANVGKQGNFDNGEGVPLTASANGAYMDEDIYGHTQSKYDGYVTSIAANDDADADDDDYESTGLMQTKKMPLPSAFLAELTDKDYDPFADRRVPRIADREDQYRAQRRKLMISPERVDPFADGGKTPDMKSRTYTVIMQEQALTKDQSSQTPSHARWDETPGRAKGSETPGATPGYSSTRMWDPTPAHATPGHATPGHETPGGTQKGAAPGTPSARRNRWDETPKTERGNQGSHYDATLKHEPG</sequence>
<accession>A0A9J6F6C7</accession>
<protein>
    <submittedName>
        <fullName evidence="2">Uncharacterized protein</fullName>
    </submittedName>
</protein>
<name>A0A9J6F6C7_RHIMP</name>
<dbReference type="EMBL" id="JABSTU010000001">
    <property type="protein sequence ID" value="KAH8042378.1"/>
    <property type="molecule type" value="Genomic_DNA"/>
</dbReference>
<feature type="compositionally biased region" description="Basic and acidic residues" evidence="1">
    <location>
        <begin position="295"/>
        <end position="305"/>
    </location>
</feature>
<evidence type="ECO:0000256" key="1">
    <source>
        <dbReference type="SAM" id="MobiDB-lite"/>
    </source>
</evidence>
<organism evidence="2 3">
    <name type="scientific">Rhipicephalus microplus</name>
    <name type="common">Cattle tick</name>
    <name type="synonym">Boophilus microplus</name>
    <dbReference type="NCBI Taxonomy" id="6941"/>
    <lineage>
        <taxon>Eukaryota</taxon>
        <taxon>Metazoa</taxon>
        <taxon>Ecdysozoa</taxon>
        <taxon>Arthropoda</taxon>
        <taxon>Chelicerata</taxon>
        <taxon>Arachnida</taxon>
        <taxon>Acari</taxon>
        <taxon>Parasitiformes</taxon>
        <taxon>Ixodida</taxon>
        <taxon>Ixodoidea</taxon>
        <taxon>Ixodidae</taxon>
        <taxon>Rhipicephalinae</taxon>
        <taxon>Rhipicephalus</taxon>
        <taxon>Boophilus</taxon>
    </lineage>
</organism>
<gene>
    <name evidence="2" type="ORF">HPB51_022186</name>
</gene>
<reference evidence="2" key="1">
    <citation type="journal article" date="2020" name="Cell">
        <title>Large-Scale Comparative Analyses of Tick Genomes Elucidate Their Genetic Diversity and Vector Capacities.</title>
        <authorList>
            <consortium name="Tick Genome and Microbiome Consortium (TIGMIC)"/>
            <person name="Jia N."/>
            <person name="Wang J."/>
            <person name="Shi W."/>
            <person name="Du L."/>
            <person name="Sun Y."/>
            <person name="Zhan W."/>
            <person name="Jiang J.F."/>
            <person name="Wang Q."/>
            <person name="Zhang B."/>
            <person name="Ji P."/>
            <person name="Bell-Sakyi L."/>
            <person name="Cui X.M."/>
            <person name="Yuan T.T."/>
            <person name="Jiang B.G."/>
            <person name="Yang W.F."/>
            <person name="Lam T.T."/>
            <person name="Chang Q.C."/>
            <person name="Ding S.J."/>
            <person name="Wang X.J."/>
            <person name="Zhu J.G."/>
            <person name="Ruan X.D."/>
            <person name="Zhao L."/>
            <person name="Wei J.T."/>
            <person name="Ye R.Z."/>
            <person name="Que T.C."/>
            <person name="Du C.H."/>
            <person name="Zhou Y.H."/>
            <person name="Cheng J.X."/>
            <person name="Dai P.F."/>
            <person name="Guo W.B."/>
            <person name="Han X.H."/>
            <person name="Huang E.J."/>
            <person name="Li L.F."/>
            <person name="Wei W."/>
            <person name="Gao Y.C."/>
            <person name="Liu J.Z."/>
            <person name="Shao H.Z."/>
            <person name="Wang X."/>
            <person name="Wang C.C."/>
            <person name="Yang T.C."/>
            <person name="Huo Q.B."/>
            <person name="Li W."/>
            <person name="Chen H.Y."/>
            <person name="Chen S.E."/>
            <person name="Zhou L.G."/>
            <person name="Ni X.B."/>
            <person name="Tian J.H."/>
            <person name="Sheng Y."/>
            <person name="Liu T."/>
            <person name="Pan Y.S."/>
            <person name="Xia L.Y."/>
            <person name="Li J."/>
            <person name="Zhao F."/>
            <person name="Cao W.C."/>
        </authorList>
    </citation>
    <scope>NUCLEOTIDE SEQUENCE</scope>
    <source>
        <strain evidence="2">Rmic-2018</strain>
    </source>
</reference>
<dbReference type="VEuPathDB" id="VectorBase:LOC119187343"/>